<proteinExistence type="predicted"/>
<evidence type="ECO:0000313" key="4">
    <source>
        <dbReference type="Proteomes" id="UP000235945"/>
    </source>
</evidence>
<reference evidence="4" key="1">
    <citation type="submission" date="2015-07" db="EMBL/GenBank/DDBJ databases">
        <authorList>
            <person name="Graham D.E."/>
            <person name="Giannone R.J."/>
            <person name="Gulvik C.A."/>
            <person name="Hettich R.L."/>
            <person name="Klingeman D.M."/>
            <person name="Mahan K.M."/>
            <person name="Parry R.J."/>
            <person name="Spain J.C."/>
        </authorList>
    </citation>
    <scope>NUCLEOTIDE SEQUENCE [LARGE SCALE GENOMIC DNA]</scope>
    <source>
        <strain evidence="4">ATCC 27428</strain>
    </source>
</reference>
<evidence type="ECO:0000313" key="3">
    <source>
        <dbReference type="EMBL" id="PNE33671.1"/>
    </source>
</evidence>
<dbReference type="Pfam" id="PF10138">
    <property type="entry name" value="vWA-TerF-like"/>
    <property type="match status" value="1"/>
</dbReference>
<name>A0A2N8NY20_STREU</name>
<accession>A0A2N8NY20</accession>
<keyword evidence="4" id="KW-1185">Reference proteome</keyword>
<dbReference type="EMBL" id="LGUI01000003">
    <property type="protein sequence ID" value="PNE33671.1"/>
    <property type="molecule type" value="Genomic_DNA"/>
</dbReference>
<dbReference type="Proteomes" id="UP000528608">
    <property type="component" value="Unassembled WGS sequence"/>
</dbReference>
<comment type="caution">
    <text evidence="3">The sequence shown here is derived from an EMBL/GenBank/DDBJ whole genome shotgun (WGS) entry which is preliminary data.</text>
</comment>
<dbReference type="Proteomes" id="UP000235945">
    <property type="component" value="Unassembled WGS sequence"/>
</dbReference>
<protein>
    <recommendedName>
        <fullName evidence="1">vWA found in TerF C terminus domain-containing protein</fullName>
    </recommendedName>
</protein>
<organism evidence="3 4">
    <name type="scientific">Streptomyces eurocidicus</name>
    <name type="common">Streptoverticillium eurocidicus</name>
    <dbReference type="NCBI Taxonomy" id="66423"/>
    <lineage>
        <taxon>Bacteria</taxon>
        <taxon>Bacillati</taxon>
        <taxon>Actinomycetota</taxon>
        <taxon>Actinomycetes</taxon>
        <taxon>Kitasatosporales</taxon>
        <taxon>Streptomycetaceae</taxon>
        <taxon>Streptomyces</taxon>
    </lineage>
</organism>
<dbReference type="AlphaFoldDB" id="A0A2N8NY20"/>
<evidence type="ECO:0000259" key="1">
    <source>
        <dbReference type="Pfam" id="PF10138"/>
    </source>
</evidence>
<dbReference type="InterPro" id="IPR019303">
    <property type="entry name" value="vWA_TerF_C"/>
</dbReference>
<reference evidence="2 5" key="3">
    <citation type="submission" date="2020-08" db="EMBL/GenBank/DDBJ databases">
        <title>Genomic Encyclopedia of Type Strains, Phase III (KMG-III): the genomes of soil and plant-associated and newly described type strains.</title>
        <authorList>
            <person name="Whitman W."/>
        </authorList>
    </citation>
    <scope>NUCLEOTIDE SEQUENCE [LARGE SCALE GENOMIC DNA]</scope>
    <source>
        <strain evidence="2 5">CECT 3259</strain>
    </source>
</reference>
<dbReference type="EMBL" id="JACHJF010000009">
    <property type="protein sequence ID" value="MBB5119782.1"/>
    <property type="molecule type" value="Genomic_DNA"/>
</dbReference>
<gene>
    <name evidence="3" type="ORF">AF335_12630</name>
    <name evidence="2" type="ORF">FHS36_003216</name>
</gene>
<reference evidence="3" key="2">
    <citation type="submission" date="2015-07" db="EMBL/GenBank/DDBJ databases">
        <authorList>
            <person name="Noorani M."/>
        </authorList>
    </citation>
    <scope>NUCLEOTIDE SEQUENCE [LARGE SCALE GENOMIC DNA]</scope>
    <source>
        <strain evidence="3">ATCC 27428</strain>
    </source>
</reference>
<feature type="domain" description="vWA found in TerF C terminus" evidence="1">
    <location>
        <begin position="25"/>
        <end position="76"/>
    </location>
</feature>
<evidence type="ECO:0000313" key="5">
    <source>
        <dbReference type="Proteomes" id="UP000528608"/>
    </source>
</evidence>
<evidence type="ECO:0000313" key="2">
    <source>
        <dbReference type="EMBL" id="MBB5119782.1"/>
    </source>
</evidence>
<sequence>MRAWTFASHPARLPDLRLGELPDRLERFDTMPGRRVDNVGFFAVDDIGAVPDTELYDRLLSEFPDWMAAARRAGIL</sequence>